<proteinExistence type="predicted"/>
<evidence type="ECO:0000259" key="2">
    <source>
        <dbReference type="SMART" id="SM00198"/>
    </source>
</evidence>
<dbReference type="OrthoDB" id="337038at2759"/>
<feature type="domain" description="SCP" evidence="2">
    <location>
        <begin position="25"/>
        <end position="162"/>
    </location>
</feature>
<dbReference type="InterPro" id="IPR001283">
    <property type="entry name" value="CRISP-related"/>
</dbReference>
<keyword evidence="4" id="KW-1185">Reference proteome</keyword>
<dbReference type="SMART" id="SM00198">
    <property type="entry name" value="SCP"/>
    <property type="match status" value="1"/>
</dbReference>
<gene>
    <name evidence="3" type="ORF">Ahy_A03g016470</name>
</gene>
<evidence type="ECO:0000313" key="3">
    <source>
        <dbReference type="EMBL" id="RYR69935.1"/>
    </source>
</evidence>
<dbReference type="SUPFAM" id="SSF55797">
    <property type="entry name" value="PR-1-like"/>
    <property type="match status" value="1"/>
</dbReference>
<name>A0A445E3J5_ARAHY</name>
<feature type="signal peptide" evidence="1">
    <location>
        <begin position="1"/>
        <end position="23"/>
    </location>
</feature>
<evidence type="ECO:0000313" key="4">
    <source>
        <dbReference type="Proteomes" id="UP000289738"/>
    </source>
</evidence>
<feature type="chain" id="PRO_5019582588" description="SCP domain-containing protein" evidence="1">
    <location>
        <begin position="24"/>
        <end position="164"/>
    </location>
</feature>
<evidence type="ECO:0000256" key="1">
    <source>
        <dbReference type="SAM" id="SignalP"/>
    </source>
</evidence>
<dbReference type="Gene3D" id="3.40.33.10">
    <property type="entry name" value="CAP"/>
    <property type="match status" value="1"/>
</dbReference>
<comment type="caution">
    <text evidence="3">The sequence shown here is derived from an EMBL/GenBank/DDBJ whole genome shotgun (WGS) entry which is preliminary data.</text>
</comment>
<reference evidence="3 4" key="1">
    <citation type="submission" date="2019-01" db="EMBL/GenBank/DDBJ databases">
        <title>Sequencing of cultivated peanut Arachis hypogaea provides insights into genome evolution and oil improvement.</title>
        <authorList>
            <person name="Chen X."/>
        </authorList>
    </citation>
    <scope>NUCLEOTIDE SEQUENCE [LARGE SCALE GENOMIC DNA]</scope>
    <source>
        <strain evidence="4">cv. Fuhuasheng</strain>
        <tissue evidence="3">Leaves</tissue>
    </source>
</reference>
<dbReference type="InterPro" id="IPR035940">
    <property type="entry name" value="CAP_sf"/>
</dbReference>
<accession>A0A445E3J5</accession>
<dbReference type="PRINTS" id="PR00837">
    <property type="entry name" value="V5TPXLIKE"/>
</dbReference>
<dbReference type="EMBL" id="SDMP01000003">
    <property type="protein sequence ID" value="RYR69935.1"/>
    <property type="molecule type" value="Genomic_DNA"/>
</dbReference>
<dbReference type="Pfam" id="PF00188">
    <property type="entry name" value="CAP"/>
    <property type="match status" value="1"/>
</dbReference>
<sequence length="164" mass="18491">MRKLPILAVLTSFVSILPLCLLAQNSPQDYLRVHNDERTRVGVKPLVWDSVLESHANNFLSKHIEDCMRVRYIDPSPFTRNMLTSGSTKTLTGEDAVAWWVAQKQNYDYESNSCIDGTLRCLTYTQVVSKASIYLGCARVECNNNGGTIVMCYYDPPGNHGHPY</sequence>
<protein>
    <recommendedName>
        <fullName evidence="2">SCP domain-containing protein</fullName>
    </recommendedName>
</protein>
<dbReference type="InterPro" id="IPR014044">
    <property type="entry name" value="CAP_dom"/>
</dbReference>
<dbReference type="PANTHER" id="PTHR10334">
    <property type="entry name" value="CYSTEINE-RICH SECRETORY PROTEIN-RELATED"/>
    <property type="match status" value="1"/>
</dbReference>
<dbReference type="STRING" id="3818.A0A445E3J5"/>
<keyword evidence="1" id="KW-0732">Signal</keyword>
<dbReference type="AlphaFoldDB" id="A0A445E3J5"/>
<dbReference type="FunFam" id="3.40.33.10:FF:000004">
    <property type="entry name" value="CAP, cysteine-rich secretory protein, antigen 5"/>
    <property type="match status" value="1"/>
</dbReference>
<organism evidence="3 4">
    <name type="scientific">Arachis hypogaea</name>
    <name type="common">Peanut</name>
    <dbReference type="NCBI Taxonomy" id="3818"/>
    <lineage>
        <taxon>Eukaryota</taxon>
        <taxon>Viridiplantae</taxon>
        <taxon>Streptophyta</taxon>
        <taxon>Embryophyta</taxon>
        <taxon>Tracheophyta</taxon>
        <taxon>Spermatophyta</taxon>
        <taxon>Magnoliopsida</taxon>
        <taxon>eudicotyledons</taxon>
        <taxon>Gunneridae</taxon>
        <taxon>Pentapetalae</taxon>
        <taxon>rosids</taxon>
        <taxon>fabids</taxon>
        <taxon>Fabales</taxon>
        <taxon>Fabaceae</taxon>
        <taxon>Papilionoideae</taxon>
        <taxon>50 kb inversion clade</taxon>
        <taxon>dalbergioids sensu lato</taxon>
        <taxon>Dalbergieae</taxon>
        <taxon>Pterocarpus clade</taxon>
        <taxon>Arachis</taxon>
    </lineage>
</organism>
<dbReference type="Proteomes" id="UP000289738">
    <property type="component" value="Chromosome A03"/>
</dbReference>